<evidence type="ECO:0000313" key="2">
    <source>
        <dbReference type="Proteomes" id="UP001054821"/>
    </source>
</evidence>
<dbReference type="EMBL" id="JAJFAZ020000005">
    <property type="protein sequence ID" value="KAI5330021.1"/>
    <property type="molecule type" value="Genomic_DNA"/>
</dbReference>
<gene>
    <name evidence="1" type="ORF">L3X38_029418</name>
</gene>
<sequence length="305" mass="35714">MDDQRELSDYIRKLHDENNSKHKVIGSRLCYYSFKFNHRISEELYEGHLHFSFDPHGPPTNVVFVKVAQDDAETIFQRTAAANDGVVLRPWTYLFSKQKEFEDLPEDTDLRKGIWVLCYDRFEHNLKHWTNLAKPKPKGIAYNDKLKLPIKTGDDRLNEFWCNSISCDVFVKKVLHHPFLLNADQRMRLFDHYDTMRNCPITADTVNDALALSAFDNFISWNSTSTVNNMNSFMSGVYYHSASTKKQKKKANYSGNVSSLLRYLRNLNHHYQKHGLVAGSWEDVERGVTTHFRGFLELIYRHLEL</sequence>
<evidence type="ECO:0000313" key="1">
    <source>
        <dbReference type="EMBL" id="KAI5330021.1"/>
    </source>
</evidence>
<dbReference type="Proteomes" id="UP001054821">
    <property type="component" value="Chromosome 5"/>
</dbReference>
<name>A0AAD4Z260_PRUDU</name>
<reference evidence="1 2" key="1">
    <citation type="journal article" date="2022" name="G3 (Bethesda)">
        <title>Whole-genome sequence and methylome profiling of the almond [Prunus dulcis (Mill.) D.A. Webb] cultivar 'Nonpareil'.</title>
        <authorList>
            <person name="D'Amico-Willman K.M."/>
            <person name="Ouma W.Z."/>
            <person name="Meulia T."/>
            <person name="Sideli G.M."/>
            <person name="Gradziel T.M."/>
            <person name="Fresnedo-Ramirez J."/>
        </authorList>
    </citation>
    <scope>NUCLEOTIDE SEQUENCE [LARGE SCALE GENOMIC DNA]</scope>
    <source>
        <strain evidence="1">Clone GOH B32 T37-40</strain>
    </source>
</reference>
<dbReference type="AlphaFoldDB" id="A0AAD4Z260"/>
<comment type="caution">
    <text evidence="1">The sequence shown here is derived from an EMBL/GenBank/DDBJ whole genome shotgun (WGS) entry which is preliminary data.</text>
</comment>
<accession>A0AAD4Z260</accession>
<keyword evidence="2" id="KW-1185">Reference proteome</keyword>
<dbReference type="InterPro" id="IPR038357">
    <property type="entry name" value="KEN_sf"/>
</dbReference>
<protein>
    <recommendedName>
        <fullName evidence="3">KEN domain-containing protein</fullName>
    </recommendedName>
</protein>
<organism evidence="1 2">
    <name type="scientific">Prunus dulcis</name>
    <name type="common">Almond</name>
    <name type="synonym">Amygdalus dulcis</name>
    <dbReference type="NCBI Taxonomy" id="3755"/>
    <lineage>
        <taxon>Eukaryota</taxon>
        <taxon>Viridiplantae</taxon>
        <taxon>Streptophyta</taxon>
        <taxon>Embryophyta</taxon>
        <taxon>Tracheophyta</taxon>
        <taxon>Spermatophyta</taxon>
        <taxon>Magnoliopsida</taxon>
        <taxon>eudicotyledons</taxon>
        <taxon>Gunneridae</taxon>
        <taxon>Pentapetalae</taxon>
        <taxon>rosids</taxon>
        <taxon>fabids</taxon>
        <taxon>Rosales</taxon>
        <taxon>Rosaceae</taxon>
        <taxon>Amygdaloideae</taxon>
        <taxon>Amygdaleae</taxon>
        <taxon>Prunus</taxon>
    </lineage>
</organism>
<evidence type="ECO:0008006" key="3">
    <source>
        <dbReference type="Google" id="ProtNLM"/>
    </source>
</evidence>
<dbReference type="Gene3D" id="1.20.1440.180">
    <property type="entry name" value="KEN domain"/>
    <property type="match status" value="1"/>
</dbReference>
<proteinExistence type="predicted"/>